<dbReference type="InterPro" id="IPR036291">
    <property type="entry name" value="NAD(P)-bd_dom_sf"/>
</dbReference>
<comment type="caution">
    <text evidence="3">The sequence shown here is derived from an EMBL/GenBank/DDBJ whole genome shotgun (WGS) entry which is preliminary data.</text>
</comment>
<evidence type="ECO:0000256" key="1">
    <source>
        <dbReference type="ARBA" id="ARBA00022729"/>
    </source>
</evidence>
<evidence type="ECO:0000313" key="4">
    <source>
        <dbReference type="Proteomes" id="UP001201273"/>
    </source>
</evidence>
<sequence>MIKLAIIGTNWISRQFAEAALQSQQFVIAAVYSRDITRAQDFAQGLPCAHYFDDLNDLGSSDEVEAVYIASPNSLHYEQALQLLKQGKHVICEKPLAANPMQVATLLAAAKEHNVVLFEAFMTQHRPNFFQLKQHIEKIAPLRQVLLSYCQFSSRYPAYLAGDNPNTFNPNFANGSIVDIGYYCVATAVALFGAPRQVLASAYLLPSGVDGQGCVILQYPEFEVILRHSKISDSKLESELQGEGGRLLVSHPVSLCQQVQWIDQGGVVTDISLAQADNPMLEEAFAFAKQIHSGAMDADMCERSQQVADILYQVRRQTGVVFPTDEG</sequence>
<accession>A0ABS8W7U6</accession>
<keyword evidence="1" id="KW-0732">Signal</keyword>
<reference evidence="3 4" key="1">
    <citation type="journal article" date="2022" name="Environ. Microbiol. Rep.">
        <title>Eco-phylogenetic analyses reveal divergent evolution of vitamin B12 metabolism in the marine bacterial family 'Psychromonadaceae'.</title>
        <authorList>
            <person name="Jin X."/>
            <person name="Yang Y."/>
            <person name="Cao H."/>
            <person name="Gao B."/>
            <person name="Zhao Z."/>
        </authorList>
    </citation>
    <scope>NUCLEOTIDE SEQUENCE [LARGE SCALE GENOMIC DNA]</scope>
    <source>
        <strain evidence="3 4">MKS20</strain>
    </source>
</reference>
<feature type="domain" description="Gfo/Idh/MocA-like oxidoreductase N-terminal" evidence="2">
    <location>
        <begin position="2"/>
        <end position="120"/>
    </location>
</feature>
<keyword evidence="4" id="KW-1185">Reference proteome</keyword>
<dbReference type="InterPro" id="IPR000683">
    <property type="entry name" value="Gfo/Idh/MocA-like_OxRdtase_N"/>
</dbReference>
<dbReference type="PANTHER" id="PTHR43054:SF1">
    <property type="entry name" value="SCYLLO-INOSITOL 2-DEHYDROGENASE (NADP(+)) IOLU"/>
    <property type="match status" value="1"/>
</dbReference>
<proteinExistence type="predicted"/>
<evidence type="ECO:0000313" key="3">
    <source>
        <dbReference type="EMBL" id="MCE2593826.1"/>
    </source>
</evidence>
<dbReference type="Pfam" id="PF01408">
    <property type="entry name" value="GFO_IDH_MocA"/>
    <property type="match status" value="1"/>
</dbReference>
<gene>
    <name evidence="3" type="ORF">K6Y31_03250</name>
</gene>
<name>A0ABS8W7U6_9GAMM</name>
<dbReference type="PANTHER" id="PTHR43054">
    <property type="match status" value="1"/>
</dbReference>
<dbReference type="RefSeq" id="WP_233051404.1">
    <property type="nucleotide sequence ID" value="NZ_JAIMJA010000002.1"/>
</dbReference>
<dbReference type="Proteomes" id="UP001201273">
    <property type="component" value="Unassembled WGS sequence"/>
</dbReference>
<evidence type="ECO:0000259" key="2">
    <source>
        <dbReference type="Pfam" id="PF01408"/>
    </source>
</evidence>
<organism evidence="3 4">
    <name type="scientific">Motilimonas cestriensis</name>
    <dbReference type="NCBI Taxonomy" id="2742685"/>
    <lineage>
        <taxon>Bacteria</taxon>
        <taxon>Pseudomonadati</taxon>
        <taxon>Pseudomonadota</taxon>
        <taxon>Gammaproteobacteria</taxon>
        <taxon>Alteromonadales</taxon>
        <taxon>Alteromonadales genera incertae sedis</taxon>
        <taxon>Motilimonas</taxon>
    </lineage>
</organism>
<dbReference type="Gene3D" id="3.40.50.720">
    <property type="entry name" value="NAD(P)-binding Rossmann-like Domain"/>
    <property type="match status" value="1"/>
</dbReference>
<dbReference type="Gene3D" id="3.30.360.10">
    <property type="entry name" value="Dihydrodipicolinate Reductase, domain 2"/>
    <property type="match status" value="1"/>
</dbReference>
<dbReference type="EMBL" id="JAIMJA010000002">
    <property type="protein sequence ID" value="MCE2593826.1"/>
    <property type="molecule type" value="Genomic_DNA"/>
</dbReference>
<dbReference type="SUPFAM" id="SSF55347">
    <property type="entry name" value="Glyceraldehyde-3-phosphate dehydrogenase-like, C-terminal domain"/>
    <property type="match status" value="1"/>
</dbReference>
<dbReference type="SUPFAM" id="SSF51735">
    <property type="entry name" value="NAD(P)-binding Rossmann-fold domains"/>
    <property type="match status" value="1"/>
</dbReference>
<protein>
    <submittedName>
        <fullName evidence="3">Gfo/Idh/MocA family oxidoreductase</fullName>
    </submittedName>
</protein>